<dbReference type="Proteomes" id="UP000256520">
    <property type="component" value="Unassembled WGS sequence"/>
</dbReference>
<dbReference type="AlphaFoldDB" id="A0A3D8PLC7"/>
<evidence type="ECO:0000313" key="1">
    <source>
        <dbReference type="EMBL" id="RDW16880.1"/>
    </source>
</evidence>
<organism evidence="1 2">
    <name type="scientific">Oceanobacillus chungangensis</name>
    <dbReference type="NCBI Taxonomy" id="1229152"/>
    <lineage>
        <taxon>Bacteria</taxon>
        <taxon>Bacillati</taxon>
        <taxon>Bacillota</taxon>
        <taxon>Bacilli</taxon>
        <taxon>Bacillales</taxon>
        <taxon>Bacillaceae</taxon>
        <taxon>Oceanobacillus</taxon>
    </lineage>
</organism>
<evidence type="ECO:0000313" key="2">
    <source>
        <dbReference type="Proteomes" id="UP000256520"/>
    </source>
</evidence>
<accession>A0A3D8PLC7</accession>
<reference evidence="2" key="1">
    <citation type="submission" date="2017-11" db="EMBL/GenBank/DDBJ databases">
        <authorList>
            <person name="Zhu W."/>
        </authorList>
    </citation>
    <scope>NUCLEOTIDE SEQUENCE [LARGE SCALE GENOMIC DNA]</scope>
    <source>
        <strain evidence="2">CAU 1051</strain>
    </source>
</reference>
<protein>
    <submittedName>
        <fullName evidence="1">Uncharacterized protein</fullName>
    </submittedName>
</protein>
<comment type="caution">
    <text evidence="1">The sequence shown here is derived from an EMBL/GenBank/DDBJ whole genome shotgun (WGS) entry which is preliminary data.</text>
</comment>
<sequence length="168" mass="19760">MNFGDTNFIGVANADTYKSFVDEDWELDNLLQHFGDEMKQGHILVFQMTEEGIEYSWRVDVRVETEEIAHKCFRKAGGYIEVTENQLYLVDYDCLTMAAQFEDNKVPDKNCSKYRIEIENGFYKVEIAQYYNVDKDEYVGIRETDILMNFIKVSDIEPIAESVFWCTY</sequence>
<dbReference type="EMBL" id="PIOD01000016">
    <property type="protein sequence ID" value="RDW16880.1"/>
    <property type="molecule type" value="Genomic_DNA"/>
</dbReference>
<keyword evidence="2" id="KW-1185">Reference proteome</keyword>
<name>A0A3D8PLC7_9BACI</name>
<dbReference type="RefSeq" id="WP_115750632.1">
    <property type="nucleotide sequence ID" value="NZ_PIOD01000016.1"/>
</dbReference>
<dbReference type="OrthoDB" id="9156597at2"/>
<proteinExistence type="predicted"/>
<gene>
    <name evidence="1" type="ORF">CWR45_13530</name>
</gene>